<accession>A0A239NYB6</accession>
<evidence type="ECO:0000256" key="6">
    <source>
        <dbReference type="ARBA" id="ARBA00022777"/>
    </source>
</evidence>
<comment type="catalytic activity">
    <reaction evidence="1">
        <text>ATP + protein L-histidine = ADP + protein N-phospho-L-histidine.</text>
        <dbReference type="EC" id="2.7.13.3"/>
    </reaction>
</comment>
<feature type="transmembrane region" description="Helical" evidence="10">
    <location>
        <begin position="159"/>
        <end position="181"/>
    </location>
</feature>
<evidence type="ECO:0000259" key="11">
    <source>
        <dbReference type="Pfam" id="PF02518"/>
    </source>
</evidence>
<evidence type="ECO:0000256" key="7">
    <source>
        <dbReference type="ARBA" id="ARBA00022840"/>
    </source>
</evidence>
<keyword evidence="4" id="KW-0808">Transferase</keyword>
<feature type="domain" description="Signal transduction histidine kinase subgroup 3 dimerisation and phosphoacceptor" evidence="12">
    <location>
        <begin position="200"/>
        <end position="265"/>
    </location>
</feature>
<evidence type="ECO:0000256" key="9">
    <source>
        <dbReference type="SAM" id="MobiDB-lite"/>
    </source>
</evidence>
<organism evidence="13 14">
    <name type="scientific">Actinacidiphila glaucinigra</name>
    <dbReference type="NCBI Taxonomy" id="235986"/>
    <lineage>
        <taxon>Bacteria</taxon>
        <taxon>Bacillati</taxon>
        <taxon>Actinomycetota</taxon>
        <taxon>Actinomycetes</taxon>
        <taxon>Kitasatosporales</taxon>
        <taxon>Streptomycetaceae</taxon>
        <taxon>Actinacidiphila</taxon>
    </lineage>
</organism>
<dbReference type="EMBL" id="FZOF01000055">
    <property type="protein sequence ID" value="SNT59418.1"/>
    <property type="molecule type" value="Genomic_DNA"/>
</dbReference>
<dbReference type="GO" id="GO:0000155">
    <property type="term" value="F:phosphorelay sensor kinase activity"/>
    <property type="evidence" value="ECO:0007669"/>
    <property type="project" value="InterPro"/>
</dbReference>
<evidence type="ECO:0000256" key="8">
    <source>
        <dbReference type="ARBA" id="ARBA00023012"/>
    </source>
</evidence>
<feature type="transmembrane region" description="Helical" evidence="10">
    <location>
        <begin position="136"/>
        <end position="153"/>
    </location>
</feature>
<dbReference type="SUPFAM" id="SSF55874">
    <property type="entry name" value="ATPase domain of HSP90 chaperone/DNA topoisomerase II/histidine kinase"/>
    <property type="match status" value="1"/>
</dbReference>
<feature type="transmembrane region" description="Helical" evidence="10">
    <location>
        <begin position="108"/>
        <end position="129"/>
    </location>
</feature>
<dbReference type="InterPro" id="IPR011712">
    <property type="entry name" value="Sig_transdc_His_kin_sub3_dim/P"/>
</dbReference>
<keyword evidence="10" id="KW-1133">Transmembrane helix</keyword>
<name>A0A239NYB6_9ACTN</name>
<keyword evidence="8" id="KW-0902">Two-component regulatory system</keyword>
<evidence type="ECO:0000259" key="12">
    <source>
        <dbReference type="Pfam" id="PF07730"/>
    </source>
</evidence>
<dbReference type="EC" id="2.7.13.3" evidence="2"/>
<feature type="transmembrane region" description="Helical" evidence="10">
    <location>
        <begin position="35"/>
        <end position="54"/>
    </location>
</feature>
<feature type="region of interest" description="Disordered" evidence="9">
    <location>
        <begin position="1"/>
        <end position="25"/>
    </location>
</feature>
<keyword evidence="14" id="KW-1185">Reference proteome</keyword>
<dbReference type="Pfam" id="PF07730">
    <property type="entry name" value="HisKA_3"/>
    <property type="match status" value="1"/>
</dbReference>
<evidence type="ECO:0000256" key="2">
    <source>
        <dbReference type="ARBA" id="ARBA00012438"/>
    </source>
</evidence>
<dbReference type="GO" id="GO:0046983">
    <property type="term" value="F:protein dimerization activity"/>
    <property type="evidence" value="ECO:0007669"/>
    <property type="project" value="InterPro"/>
</dbReference>
<feature type="domain" description="Histidine kinase/HSP90-like ATPase" evidence="11">
    <location>
        <begin position="310"/>
        <end position="402"/>
    </location>
</feature>
<sequence>MTLDRTPGAASARSVSGNGEDGNVRNSADGPFERFLRTIGWLAGAVVLLVLATLDVAVNAVQPIVVLLAIAVAVVMPRLRAATLGTGVLVLGAFLVLVALTVPSVDYGIVPFGFTVAVVGVVLIGLAAWRAEPVRAGFAVPLLLAGLVLQPTRLGNAKAAVVLALVIALGGVITSAAGLYLRMYQTNRHRQLIAAQQAQRTGIASDLHDYVAHHVTGMVVLAQAAQTVAASKPQAVLPALERIEAAGDEAMTAIRRMVTLLREPDAHARLSPPGTIADIAALAGHFTSDSGLQVRLSIEGEADTVPIDVQSAVHRVVMESLTNVRKHAGEARTLDILVRCHGRPAAVTVEVSNDGRGRGGGRSPDGGYGLKGLHERTAALGGSFTAGPRVPEGWTVQAHIPTRGAR</sequence>
<keyword evidence="5" id="KW-0547">Nucleotide-binding</keyword>
<evidence type="ECO:0000313" key="13">
    <source>
        <dbReference type="EMBL" id="SNT59418.1"/>
    </source>
</evidence>
<evidence type="ECO:0000256" key="5">
    <source>
        <dbReference type="ARBA" id="ARBA00022741"/>
    </source>
</evidence>
<evidence type="ECO:0000256" key="4">
    <source>
        <dbReference type="ARBA" id="ARBA00022679"/>
    </source>
</evidence>
<gene>
    <name evidence="13" type="ORF">SAMN05216252_15518</name>
</gene>
<dbReference type="Gene3D" id="1.20.5.1930">
    <property type="match status" value="1"/>
</dbReference>
<evidence type="ECO:0000256" key="10">
    <source>
        <dbReference type="SAM" id="Phobius"/>
    </source>
</evidence>
<keyword evidence="3" id="KW-0597">Phosphoprotein</keyword>
<dbReference type="GO" id="GO:0016020">
    <property type="term" value="C:membrane"/>
    <property type="evidence" value="ECO:0007669"/>
    <property type="project" value="InterPro"/>
</dbReference>
<feature type="transmembrane region" description="Helical" evidence="10">
    <location>
        <begin position="84"/>
        <end position="102"/>
    </location>
</feature>
<dbReference type="Pfam" id="PF02518">
    <property type="entry name" value="HATPase_c"/>
    <property type="match status" value="1"/>
</dbReference>
<keyword evidence="10" id="KW-0812">Transmembrane</keyword>
<dbReference type="InterPro" id="IPR003594">
    <property type="entry name" value="HATPase_dom"/>
</dbReference>
<keyword evidence="7" id="KW-0067">ATP-binding</keyword>
<dbReference type="CDD" id="cd16917">
    <property type="entry name" value="HATPase_UhpB-NarQ-NarX-like"/>
    <property type="match status" value="1"/>
</dbReference>
<dbReference type="PANTHER" id="PTHR24421">
    <property type="entry name" value="NITRATE/NITRITE SENSOR PROTEIN NARX-RELATED"/>
    <property type="match status" value="1"/>
</dbReference>
<dbReference type="Proteomes" id="UP000198280">
    <property type="component" value="Unassembled WGS sequence"/>
</dbReference>
<evidence type="ECO:0000256" key="1">
    <source>
        <dbReference type="ARBA" id="ARBA00000085"/>
    </source>
</evidence>
<dbReference type="Gene3D" id="3.30.565.10">
    <property type="entry name" value="Histidine kinase-like ATPase, C-terminal domain"/>
    <property type="match status" value="1"/>
</dbReference>
<keyword evidence="6 13" id="KW-0418">Kinase</keyword>
<dbReference type="InterPro" id="IPR050482">
    <property type="entry name" value="Sensor_HK_TwoCompSys"/>
</dbReference>
<reference evidence="13 14" key="1">
    <citation type="submission" date="2017-06" db="EMBL/GenBank/DDBJ databases">
        <authorList>
            <person name="Kim H.J."/>
            <person name="Triplett B.A."/>
        </authorList>
    </citation>
    <scope>NUCLEOTIDE SEQUENCE [LARGE SCALE GENOMIC DNA]</scope>
    <source>
        <strain evidence="13 14">CGMCC 4.1858</strain>
    </source>
</reference>
<dbReference type="AlphaFoldDB" id="A0A239NYB6"/>
<evidence type="ECO:0000256" key="3">
    <source>
        <dbReference type="ARBA" id="ARBA00022553"/>
    </source>
</evidence>
<evidence type="ECO:0000313" key="14">
    <source>
        <dbReference type="Proteomes" id="UP000198280"/>
    </source>
</evidence>
<dbReference type="InterPro" id="IPR036890">
    <property type="entry name" value="HATPase_C_sf"/>
</dbReference>
<protein>
    <recommendedName>
        <fullName evidence="2">histidine kinase</fullName>
        <ecNumber evidence="2">2.7.13.3</ecNumber>
    </recommendedName>
</protein>
<proteinExistence type="predicted"/>
<keyword evidence="10" id="KW-0472">Membrane</keyword>
<dbReference type="GO" id="GO:0005524">
    <property type="term" value="F:ATP binding"/>
    <property type="evidence" value="ECO:0007669"/>
    <property type="project" value="UniProtKB-KW"/>
</dbReference>
<dbReference type="PANTHER" id="PTHR24421:SF10">
    <property type="entry name" value="NITRATE_NITRITE SENSOR PROTEIN NARQ"/>
    <property type="match status" value="1"/>
</dbReference>